<accession>A0ABX0Q411</accession>
<sequence>MRIYSARRAQRGIALFIGLIFLLVLSIVAVMAMKGTLVEMRMVTNSARHEAAFEASEALRAVPIALFDEHVFARGWPSSFNGDVPDSEFTYSSDIPAGMLAKVKTALQTDCSGKASLFYGTLQPACGDLPKETLYNANTWHPDMVIAICDTSSESCSADVDAKVAVVPDGTVMKDGAGGAQAAGYRGLGVGAAAGGAEMYFEVKSVATAPGNGAATTHTQYQQTIRN</sequence>
<dbReference type="Proteomes" id="UP001429601">
    <property type="component" value="Unassembled WGS sequence"/>
</dbReference>
<dbReference type="RefSeq" id="WP_167123075.1">
    <property type="nucleotide sequence ID" value="NZ_JAAQQR010000001.1"/>
</dbReference>
<feature type="domain" description="Type 4 fimbrial biogenesis protein PilX N-terminal" evidence="2">
    <location>
        <begin position="11"/>
        <end position="58"/>
    </location>
</feature>
<protein>
    <recommendedName>
        <fullName evidence="2">Type 4 fimbrial biogenesis protein PilX N-terminal domain-containing protein</fullName>
    </recommendedName>
</protein>
<feature type="transmembrane region" description="Helical" evidence="1">
    <location>
        <begin position="12"/>
        <end position="33"/>
    </location>
</feature>
<evidence type="ECO:0000259" key="2">
    <source>
        <dbReference type="Pfam" id="PF14341"/>
    </source>
</evidence>
<keyword evidence="1" id="KW-1133">Transmembrane helix</keyword>
<keyword evidence="4" id="KW-1185">Reference proteome</keyword>
<gene>
    <name evidence="3" type="ORF">HBF26_03540</name>
</gene>
<dbReference type="InterPro" id="IPR025746">
    <property type="entry name" value="PilX_N_dom"/>
</dbReference>
<keyword evidence="1" id="KW-0472">Membrane</keyword>
<dbReference type="EMBL" id="JAAQQR010000001">
    <property type="protein sequence ID" value="NID03943.1"/>
    <property type="molecule type" value="Genomic_DNA"/>
</dbReference>
<evidence type="ECO:0000313" key="4">
    <source>
        <dbReference type="Proteomes" id="UP001429601"/>
    </source>
</evidence>
<dbReference type="Pfam" id="PF14341">
    <property type="entry name" value="PilX_N"/>
    <property type="match status" value="1"/>
</dbReference>
<name>A0ABX0Q411_9GAMM</name>
<evidence type="ECO:0000313" key="3">
    <source>
        <dbReference type="EMBL" id="NID03943.1"/>
    </source>
</evidence>
<proteinExistence type="predicted"/>
<organism evidence="3 4">
    <name type="scientific">Luteibacter jiangsuensis</name>
    <dbReference type="NCBI Taxonomy" id="637577"/>
    <lineage>
        <taxon>Bacteria</taxon>
        <taxon>Pseudomonadati</taxon>
        <taxon>Pseudomonadota</taxon>
        <taxon>Gammaproteobacteria</taxon>
        <taxon>Lysobacterales</taxon>
        <taxon>Rhodanobacteraceae</taxon>
        <taxon>Luteibacter</taxon>
    </lineage>
</organism>
<comment type="caution">
    <text evidence="3">The sequence shown here is derived from an EMBL/GenBank/DDBJ whole genome shotgun (WGS) entry which is preliminary data.</text>
</comment>
<reference evidence="3 4" key="1">
    <citation type="journal article" date="2011" name="Curr. Microbiol.">
        <title>Luteibacter jiangsuensis sp. nov.: a methamidophos-degrading bacterium isolated from a methamidophos-manufacturing factory.</title>
        <authorList>
            <person name="Wang L."/>
            <person name="Wang G.L."/>
            <person name="Li S.P."/>
            <person name="Jiang J.D."/>
        </authorList>
    </citation>
    <scope>NUCLEOTIDE SEQUENCE [LARGE SCALE GENOMIC DNA]</scope>
    <source>
        <strain evidence="3 4">CGMCC 1.10133</strain>
    </source>
</reference>
<keyword evidence="1" id="KW-0812">Transmembrane</keyword>
<evidence type="ECO:0000256" key="1">
    <source>
        <dbReference type="SAM" id="Phobius"/>
    </source>
</evidence>